<dbReference type="EMBL" id="AHMM02000015">
    <property type="protein sequence ID" value="EQA37260.1"/>
    <property type="molecule type" value="Genomic_DNA"/>
</dbReference>
<accession>V6HK48</accession>
<dbReference type="RefSeq" id="WP_020988247.1">
    <property type="nucleotide sequence ID" value="NZ_AHMM02000015.1"/>
</dbReference>
<protein>
    <submittedName>
        <fullName evidence="1">Uncharacterized protein</fullName>
    </submittedName>
</protein>
<dbReference type="Proteomes" id="UP000018719">
    <property type="component" value="Unassembled WGS sequence"/>
</dbReference>
<proteinExistence type="predicted"/>
<gene>
    <name evidence="1" type="ORF">LEP1GSC047_4013</name>
</gene>
<evidence type="ECO:0000313" key="2">
    <source>
        <dbReference type="Proteomes" id="UP000018719"/>
    </source>
</evidence>
<organism evidence="1 2">
    <name type="scientific">Leptospira inadai serovar Lyme str. 10</name>
    <dbReference type="NCBI Taxonomy" id="1049790"/>
    <lineage>
        <taxon>Bacteria</taxon>
        <taxon>Pseudomonadati</taxon>
        <taxon>Spirochaetota</taxon>
        <taxon>Spirochaetia</taxon>
        <taxon>Leptospirales</taxon>
        <taxon>Leptospiraceae</taxon>
        <taxon>Leptospira</taxon>
    </lineage>
</organism>
<dbReference type="STRING" id="1049790.LEP1GSC047_4013"/>
<sequence>MIERTYPAISNYGRAEPDSIHRFEFGKENPGYRDGLEEVVESS</sequence>
<dbReference type="AlphaFoldDB" id="V6HK48"/>
<evidence type="ECO:0000313" key="1">
    <source>
        <dbReference type="EMBL" id="EQA37260.1"/>
    </source>
</evidence>
<name>V6HK48_9LEPT</name>
<reference evidence="1 2" key="1">
    <citation type="submission" date="2013-05" db="EMBL/GenBank/DDBJ databases">
        <authorList>
            <person name="Harkins D.M."/>
            <person name="Durkin A.S."/>
            <person name="Brinkac L.M."/>
            <person name="Haft D.H."/>
            <person name="Selengut J.D."/>
            <person name="Sanka R."/>
            <person name="DePew J."/>
            <person name="Purushe J."/>
            <person name="Hartskeerl R.A."/>
            <person name="Ahmed A."/>
            <person name="van der Linden H."/>
            <person name="Goris M.G.A."/>
            <person name="Vinetz J.M."/>
            <person name="Sutton G.G."/>
            <person name="Nierman W.C."/>
            <person name="Fouts D.E."/>
        </authorList>
    </citation>
    <scope>NUCLEOTIDE SEQUENCE [LARGE SCALE GENOMIC DNA]</scope>
    <source>
        <strain evidence="1 2">10</strain>
    </source>
</reference>
<comment type="caution">
    <text evidence="1">The sequence shown here is derived from an EMBL/GenBank/DDBJ whole genome shotgun (WGS) entry which is preliminary data.</text>
</comment>